<keyword evidence="5" id="KW-0408">Iron</keyword>
<keyword evidence="2" id="KW-0813">Transport</keyword>
<name>A0A239CZ50_9ACTN</name>
<proteinExistence type="predicted"/>
<evidence type="ECO:0000313" key="9">
    <source>
        <dbReference type="Proteomes" id="UP000198282"/>
    </source>
</evidence>
<keyword evidence="6" id="KW-0411">Iron-sulfur</keyword>
<evidence type="ECO:0000256" key="3">
    <source>
        <dbReference type="ARBA" id="ARBA00022723"/>
    </source>
</evidence>
<comment type="cofactor">
    <cofactor evidence="1">
        <name>[3Fe-4S] cluster</name>
        <dbReference type="ChEBI" id="CHEBI:21137"/>
    </cofactor>
</comment>
<organism evidence="8 9">
    <name type="scientific">Streptosporangium subroseum</name>
    <dbReference type="NCBI Taxonomy" id="106412"/>
    <lineage>
        <taxon>Bacteria</taxon>
        <taxon>Bacillati</taxon>
        <taxon>Actinomycetota</taxon>
        <taxon>Actinomycetes</taxon>
        <taxon>Streptosporangiales</taxon>
        <taxon>Streptosporangiaceae</taxon>
        <taxon>Streptosporangium</taxon>
    </lineage>
</organism>
<evidence type="ECO:0000256" key="2">
    <source>
        <dbReference type="ARBA" id="ARBA00022448"/>
    </source>
</evidence>
<dbReference type="AlphaFoldDB" id="A0A239CZ50"/>
<evidence type="ECO:0000313" key="8">
    <source>
        <dbReference type="EMBL" id="SNS25390.1"/>
    </source>
</evidence>
<dbReference type="Proteomes" id="UP000198282">
    <property type="component" value="Unassembled WGS sequence"/>
</dbReference>
<dbReference type="PANTHER" id="PTHR36923:SF3">
    <property type="entry name" value="FERREDOXIN"/>
    <property type="match status" value="1"/>
</dbReference>
<dbReference type="EMBL" id="FZOD01000006">
    <property type="protein sequence ID" value="SNS25390.1"/>
    <property type="molecule type" value="Genomic_DNA"/>
</dbReference>
<sequence>MHVKLDTQNCQAYANCLLTAPEVFDLDEESGIAIILQENPPENLRAVVEEAVRSCPVQALILEG</sequence>
<dbReference type="Gene3D" id="3.30.70.20">
    <property type="match status" value="1"/>
</dbReference>
<keyword evidence="8" id="KW-0560">Oxidoreductase</keyword>
<dbReference type="GO" id="GO:0051213">
    <property type="term" value="F:dioxygenase activity"/>
    <property type="evidence" value="ECO:0007669"/>
    <property type="project" value="UniProtKB-KW"/>
</dbReference>
<keyword evidence="8" id="KW-0223">Dioxygenase</keyword>
<accession>A0A239CZ50</accession>
<evidence type="ECO:0000256" key="1">
    <source>
        <dbReference type="ARBA" id="ARBA00001927"/>
    </source>
</evidence>
<keyword evidence="9" id="KW-1185">Reference proteome</keyword>
<gene>
    <name evidence="8" type="ORF">SAMN05216276_1006172</name>
</gene>
<dbReference type="InterPro" id="IPR051269">
    <property type="entry name" value="Fe-S_cluster_ET"/>
</dbReference>
<dbReference type="GO" id="GO:0046872">
    <property type="term" value="F:metal ion binding"/>
    <property type="evidence" value="ECO:0007669"/>
    <property type="project" value="UniProtKB-KW"/>
</dbReference>
<dbReference type="SUPFAM" id="SSF54862">
    <property type="entry name" value="4Fe-4S ferredoxins"/>
    <property type="match status" value="1"/>
</dbReference>
<protein>
    <submittedName>
        <fullName evidence="8">2'-carboxy-2,3-dihydroxybiphenyl 1,2-dioxygenase small subunit and ferredoxin fusion protein</fullName>
    </submittedName>
</protein>
<reference evidence="8 9" key="1">
    <citation type="submission" date="2017-06" db="EMBL/GenBank/DDBJ databases">
        <authorList>
            <person name="Kim H.J."/>
            <person name="Triplett B.A."/>
        </authorList>
    </citation>
    <scope>NUCLEOTIDE SEQUENCE [LARGE SCALE GENOMIC DNA]</scope>
    <source>
        <strain evidence="8 9">CGMCC 4.2132</strain>
    </source>
</reference>
<keyword evidence="3" id="KW-0479">Metal-binding</keyword>
<dbReference type="GO" id="GO:0051538">
    <property type="term" value="F:3 iron, 4 sulfur cluster binding"/>
    <property type="evidence" value="ECO:0007669"/>
    <property type="project" value="UniProtKB-KW"/>
</dbReference>
<evidence type="ECO:0000256" key="5">
    <source>
        <dbReference type="ARBA" id="ARBA00023004"/>
    </source>
</evidence>
<dbReference type="OrthoDB" id="9803319at2"/>
<keyword evidence="7" id="KW-0003">3Fe-4S</keyword>
<evidence type="ECO:0000256" key="7">
    <source>
        <dbReference type="ARBA" id="ARBA00023291"/>
    </source>
</evidence>
<keyword evidence="4" id="KW-0249">Electron transport</keyword>
<evidence type="ECO:0000256" key="4">
    <source>
        <dbReference type="ARBA" id="ARBA00022982"/>
    </source>
</evidence>
<dbReference type="Pfam" id="PF13370">
    <property type="entry name" value="Fer4_13"/>
    <property type="match status" value="1"/>
</dbReference>
<dbReference type="PANTHER" id="PTHR36923">
    <property type="entry name" value="FERREDOXIN"/>
    <property type="match status" value="1"/>
</dbReference>
<evidence type="ECO:0000256" key="6">
    <source>
        <dbReference type="ARBA" id="ARBA00023014"/>
    </source>
</evidence>